<keyword evidence="2" id="KW-1185">Reference proteome</keyword>
<reference evidence="1" key="2">
    <citation type="submission" date="2021-01" db="EMBL/GenBank/DDBJ databases">
        <authorList>
            <person name="Schikora-Tamarit M.A."/>
        </authorList>
    </citation>
    <scope>NUCLEOTIDE SEQUENCE</scope>
    <source>
        <strain evidence="1">CBS6075</strain>
    </source>
</reference>
<organism evidence="1 2">
    <name type="scientific">Ogataea philodendri</name>
    <dbReference type="NCBI Taxonomy" id="1378263"/>
    <lineage>
        <taxon>Eukaryota</taxon>
        <taxon>Fungi</taxon>
        <taxon>Dikarya</taxon>
        <taxon>Ascomycota</taxon>
        <taxon>Saccharomycotina</taxon>
        <taxon>Pichiomycetes</taxon>
        <taxon>Pichiales</taxon>
        <taxon>Pichiaceae</taxon>
        <taxon>Ogataea</taxon>
    </lineage>
</organism>
<evidence type="ECO:0000313" key="1">
    <source>
        <dbReference type="EMBL" id="KAH3664174.1"/>
    </source>
</evidence>
<protein>
    <submittedName>
        <fullName evidence="1">Uncharacterized protein</fullName>
    </submittedName>
</protein>
<dbReference type="EMBL" id="JAEUBE010000352">
    <property type="protein sequence ID" value="KAH3664174.1"/>
    <property type="molecule type" value="Genomic_DNA"/>
</dbReference>
<sequence>MLESVASSRTSICDMVKEALLLAGEHTVEFFINALTYFAVPSTGTLETVTTVLVVHEGLIYSFLRGLDERTVLNDWLVQNLSTDYHEVGLLRVLGNRDLDSVTVSLEENSVELRDDRIFNVQRSFKNVEESVVISRNFLDNFSTWLNSVVVVVNRGVCKILDRLDSIRLTTDNLDFNLIVRLSNRDLSVSQVTVTRISMLQIFWKVNPKLHSLHIGTILGVWHLRVADTFTCSHELQITSIQNTSRSSEVLMEKLTFHHKSDCLLSSVGVIREPCVWTHIEMIQHKERREVSHAHGTN</sequence>
<dbReference type="RefSeq" id="XP_046060454.1">
    <property type="nucleotide sequence ID" value="XM_046206015.1"/>
</dbReference>
<comment type="caution">
    <text evidence="1">The sequence shown here is derived from an EMBL/GenBank/DDBJ whole genome shotgun (WGS) entry which is preliminary data.</text>
</comment>
<dbReference type="AlphaFoldDB" id="A0A9P8T3H1"/>
<dbReference type="GeneID" id="70236853"/>
<reference evidence="1" key="1">
    <citation type="journal article" date="2021" name="Open Biol.">
        <title>Shared evolutionary footprints suggest mitochondrial oxidative damage underlies multiple complex I losses in fungi.</title>
        <authorList>
            <person name="Schikora-Tamarit M.A."/>
            <person name="Marcet-Houben M."/>
            <person name="Nosek J."/>
            <person name="Gabaldon T."/>
        </authorList>
    </citation>
    <scope>NUCLEOTIDE SEQUENCE</scope>
    <source>
        <strain evidence="1">CBS6075</strain>
    </source>
</reference>
<dbReference type="Proteomes" id="UP000769157">
    <property type="component" value="Unassembled WGS sequence"/>
</dbReference>
<proteinExistence type="predicted"/>
<accession>A0A9P8T3H1</accession>
<gene>
    <name evidence="1" type="ORF">OGAPHI_004888</name>
</gene>
<name>A0A9P8T3H1_9ASCO</name>
<evidence type="ECO:0000313" key="2">
    <source>
        <dbReference type="Proteomes" id="UP000769157"/>
    </source>
</evidence>
<dbReference type="OrthoDB" id="10668541at2759"/>